<protein>
    <submittedName>
        <fullName evidence="1">Uncharacterized protein</fullName>
    </submittedName>
</protein>
<dbReference type="InterPro" id="IPR027417">
    <property type="entry name" value="P-loop_NTPase"/>
</dbReference>
<dbReference type="EMBL" id="JAPMSZ010000009">
    <property type="protein sequence ID" value="KAJ5091113.1"/>
    <property type="molecule type" value="Genomic_DNA"/>
</dbReference>
<dbReference type="RefSeq" id="XP_056509311.1">
    <property type="nucleotide sequence ID" value="XM_056656511.1"/>
</dbReference>
<comment type="caution">
    <text evidence="1">The sequence shown here is derived from an EMBL/GenBank/DDBJ whole genome shotgun (WGS) entry which is preliminary data.</text>
</comment>
<dbReference type="Gene3D" id="3.40.50.300">
    <property type="entry name" value="P-loop containing nucleotide triphosphate hydrolases"/>
    <property type="match status" value="1"/>
</dbReference>
<dbReference type="AlphaFoldDB" id="A0A9W9F045"/>
<dbReference type="Proteomes" id="UP001141434">
    <property type="component" value="Unassembled WGS sequence"/>
</dbReference>
<dbReference type="GeneID" id="81395680"/>
<reference evidence="1" key="1">
    <citation type="submission" date="2022-11" db="EMBL/GenBank/DDBJ databases">
        <authorList>
            <person name="Petersen C."/>
        </authorList>
    </citation>
    <scope>NUCLEOTIDE SEQUENCE</scope>
    <source>
        <strain evidence="1">IBT 34128</strain>
    </source>
</reference>
<reference evidence="1" key="2">
    <citation type="journal article" date="2023" name="IMA Fungus">
        <title>Comparative genomic study of the Penicillium genus elucidates a diverse pangenome and 15 lateral gene transfer events.</title>
        <authorList>
            <person name="Petersen C."/>
            <person name="Sorensen T."/>
            <person name="Nielsen M.R."/>
            <person name="Sondergaard T.E."/>
            <person name="Sorensen J.L."/>
            <person name="Fitzpatrick D.A."/>
            <person name="Frisvad J.C."/>
            <person name="Nielsen K.L."/>
        </authorList>
    </citation>
    <scope>NUCLEOTIDE SEQUENCE</scope>
    <source>
        <strain evidence="1">IBT 34128</strain>
    </source>
</reference>
<keyword evidence="2" id="KW-1185">Reference proteome</keyword>
<accession>A0A9W9F045</accession>
<sequence length="127" mass="14455">MGATTLETVGLWKKVTSDGSDRLDTELSVADWPVGEHQLLALARMDAHCRVLCLSVDWETEATMQAVTEQEFASQTVISVVHRLRFIERYDRGALLKTSRLVEYGCPKDLLARQSEFGLFYQMQQME</sequence>
<dbReference type="OrthoDB" id="6500128at2759"/>
<proteinExistence type="predicted"/>
<name>A0A9W9F045_9EURO</name>
<evidence type="ECO:0000313" key="2">
    <source>
        <dbReference type="Proteomes" id="UP001141434"/>
    </source>
</evidence>
<gene>
    <name evidence="1" type="ORF">NUU61_005983</name>
</gene>
<organism evidence="1 2">
    <name type="scientific">Penicillium alfredii</name>
    <dbReference type="NCBI Taxonomy" id="1506179"/>
    <lineage>
        <taxon>Eukaryota</taxon>
        <taxon>Fungi</taxon>
        <taxon>Dikarya</taxon>
        <taxon>Ascomycota</taxon>
        <taxon>Pezizomycotina</taxon>
        <taxon>Eurotiomycetes</taxon>
        <taxon>Eurotiomycetidae</taxon>
        <taxon>Eurotiales</taxon>
        <taxon>Aspergillaceae</taxon>
        <taxon>Penicillium</taxon>
    </lineage>
</organism>
<dbReference type="SUPFAM" id="SSF52540">
    <property type="entry name" value="P-loop containing nucleoside triphosphate hydrolases"/>
    <property type="match status" value="1"/>
</dbReference>
<evidence type="ECO:0000313" key="1">
    <source>
        <dbReference type="EMBL" id="KAJ5091113.1"/>
    </source>
</evidence>